<dbReference type="RefSeq" id="XP_028034282.1">
    <property type="nucleotide sequence ID" value="XM_028178481.1"/>
</dbReference>
<feature type="chain" id="PRO_5027097042" evidence="1">
    <location>
        <begin position="29"/>
        <end position="369"/>
    </location>
</feature>
<proteinExistence type="predicted"/>
<dbReference type="InterPro" id="IPR013783">
    <property type="entry name" value="Ig-like_fold"/>
</dbReference>
<sequence>MEKLRMPSSWRIWTLLLFCVSKEGNGHATDVDVRLTAPSWVARGGSATLRCLHQVPPQLLYKVEFLTSEAKLLQYVRERVPPFTNYSFPGGRINMSLATENSITIENLEPSASGLYWCEVSLETPIFTAASPPHRLTVVYAQKHPPIITFGKPDVVVGGLLRANCTSAPAAPAPKLTWYIDNEKVPEDSIKFFSYRVSSSTRTKGGGGYRHRKHQHRYIAPEFNYTAKYWALISETTASPPLNLTKHHKCTLKEAQTEEMAKMQEKPRPPPVVPISLWVSIAELRAPAHGRLQLTCTATIPDEVGPGEKYADIKKQTVTVAVNELSVKRPHSETSQANATANYIQGHHPLWLLGYGLLLRKLSLRFRLN</sequence>
<evidence type="ECO:0000313" key="3">
    <source>
        <dbReference type="Proteomes" id="UP000504629"/>
    </source>
</evidence>
<accession>A0A6J2JZU4</accession>
<dbReference type="PANTHER" id="PTHR21261">
    <property type="entry name" value="BEAT PROTEIN"/>
    <property type="match status" value="1"/>
</dbReference>
<dbReference type="Pfam" id="PF07686">
    <property type="entry name" value="V-set"/>
    <property type="match status" value="1"/>
</dbReference>
<protein>
    <submittedName>
        <fullName evidence="4">Uncharacterized protein LOC114246095</fullName>
    </submittedName>
</protein>
<dbReference type="InterPro" id="IPR013106">
    <property type="entry name" value="Ig_V-set"/>
</dbReference>
<evidence type="ECO:0000259" key="2">
    <source>
        <dbReference type="SMART" id="SM00409"/>
    </source>
</evidence>
<keyword evidence="1" id="KW-0732">Signal</keyword>
<dbReference type="SUPFAM" id="SSF48726">
    <property type="entry name" value="Immunoglobulin"/>
    <property type="match status" value="1"/>
</dbReference>
<dbReference type="InterPro" id="IPR036179">
    <property type="entry name" value="Ig-like_dom_sf"/>
</dbReference>
<keyword evidence="3" id="KW-1185">Reference proteome</keyword>
<dbReference type="Gene3D" id="2.60.40.10">
    <property type="entry name" value="Immunoglobulins"/>
    <property type="match status" value="1"/>
</dbReference>
<feature type="domain" description="Immunoglobulin" evidence="2">
    <location>
        <begin position="36"/>
        <end position="139"/>
    </location>
</feature>
<evidence type="ECO:0000256" key="1">
    <source>
        <dbReference type="SAM" id="SignalP"/>
    </source>
</evidence>
<dbReference type="SMART" id="SM00409">
    <property type="entry name" value="IG"/>
    <property type="match status" value="1"/>
</dbReference>
<reference evidence="4" key="1">
    <citation type="submission" date="2025-08" db="UniProtKB">
        <authorList>
            <consortium name="RefSeq"/>
        </authorList>
    </citation>
    <scope>IDENTIFICATION</scope>
    <source>
        <tissue evidence="4">Silk gland</tissue>
    </source>
</reference>
<gene>
    <name evidence="4" type="primary">LOC114246095</name>
</gene>
<dbReference type="OrthoDB" id="8915289at2759"/>
<name>A0A6J2JZU4_BOMMA</name>
<feature type="signal peptide" evidence="1">
    <location>
        <begin position="1"/>
        <end position="28"/>
    </location>
</feature>
<dbReference type="KEGG" id="bman:114246095"/>
<dbReference type="InterPro" id="IPR003599">
    <property type="entry name" value="Ig_sub"/>
</dbReference>
<evidence type="ECO:0000313" key="4">
    <source>
        <dbReference type="RefSeq" id="XP_028034282.1"/>
    </source>
</evidence>
<dbReference type="GeneID" id="114246095"/>
<dbReference type="PANTHER" id="PTHR21261:SF3">
    <property type="entry name" value="BEATEN PATH VII"/>
    <property type="match status" value="1"/>
</dbReference>
<dbReference type="AlphaFoldDB" id="A0A6J2JZU4"/>
<organism evidence="3 4">
    <name type="scientific">Bombyx mandarina</name>
    <name type="common">Wild silk moth</name>
    <name type="synonym">Wild silkworm</name>
    <dbReference type="NCBI Taxonomy" id="7092"/>
    <lineage>
        <taxon>Eukaryota</taxon>
        <taxon>Metazoa</taxon>
        <taxon>Ecdysozoa</taxon>
        <taxon>Arthropoda</taxon>
        <taxon>Hexapoda</taxon>
        <taxon>Insecta</taxon>
        <taxon>Pterygota</taxon>
        <taxon>Neoptera</taxon>
        <taxon>Endopterygota</taxon>
        <taxon>Lepidoptera</taxon>
        <taxon>Glossata</taxon>
        <taxon>Ditrysia</taxon>
        <taxon>Bombycoidea</taxon>
        <taxon>Bombycidae</taxon>
        <taxon>Bombycinae</taxon>
        <taxon>Bombyx</taxon>
    </lineage>
</organism>
<dbReference type="Proteomes" id="UP000504629">
    <property type="component" value="Unplaced"/>
</dbReference>